<dbReference type="InterPro" id="IPR003615">
    <property type="entry name" value="HNH_nuc"/>
</dbReference>
<evidence type="ECO:0000313" key="3">
    <source>
        <dbReference type="Proteomes" id="UP000630936"/>
    </source>
</evidence>
<sequence>MLTCTKCKAEKPETEFHACKTTVTRRRPECKTCRKTERRARYEANREKEAAQMLAYRQVEANQQSARRRAREQKAVARQDPAYRKRETAFNREWRRRNPEKMAAANARQRARGRFSPDWTPEEWAALLDLYGHRCLACLTTGVRLQPDHVVPLSWPGASNAIDNIQPLCGPCNLTKSDKHIDYRPELKGTPS</sequence>
<reference evidence="2" key="1">
    <citation type="journal article" date="2014" name="Int. J. Syst. Evol. Microbiol.">
        <title>Complete genome sequence of Corynebacterium casei LMG S-19264T (=DSM 44701T), isolated from a smear-ripened cheese.</title>
        <authorList>
            <consortium name="US DOE Joint Genome Institute (JGI-PGF)"/>
            <person name="Walter F."/>
            <person name="Albersmeier A."/>
            <person name="Kalinowski J."/>
            <person name="Ruckert C."/>
        </authorList>
    </citation>
    <scope>NUCLEOTIDE SEQUENCE</scope>
    <source>
        <strain evidence="2">JCM 4988</strain>
    </source>
</reference>
<name>A0A918PVC5_9ACTN</name>
<dbReference type="Proteomes" id="UP000630936">
    <property type="component" value="Unassembled WGS sequence"/>
</dbReference>
<dbReference type="EMBL" id="BMWG01000003">
    <property type="protein sequence ID" value="GGZ23421.1"/>
    <property type="molecule type" value="Genomic_DNA"/>
</dbReference>
<dbReference type="InterPro" id="IPR002711">
    <property type="entry name" value="HNH"/>
</dbReference>
<evidence type="ECO:0000259" key="1">
    <source>
        <dbReference type="SMART" id="SM00507"/>
    </source>
</evidence>
<protein>
    <recommendedName>
        <fullName evidence="1">HNH nuclease domain-containing protein</fullName>
    </recommendedName>
</protein>
<dbReference type="AlphaFoldDB" id="A0A918PVC5"/>
<dbReference type="Pfam" id="PF01844">
    <property type="entry name" value="HNH"/>
    <property type="match status" value="1"/>
</dbReference>
<dbReference type="GO" id="GO:0008270">
    <property type="term" value="F:zinc ion binding"/>
    <property type="evidence" value="ECO:0007669"/>
    <property type="project" value="InterPro"/>
</dbReference>
<evidence type="ECO:0000313" key="2">
    <source>
        <dbReference type="EMBL" id="GGZ23421.1"/>
    </source>
</evidence>
<reference evidence="2" key="2">
    <citation type="submission" date="2020-09" db="EMBL/GenBank/DDBJ databases">
        <authorList>
            <person name="Sun Q."/>
            <person name="Ohkuma M."/>
        </authorList>
    </citation>
    <scope>NUCLEOTIDE SEQUENCE</scope>
    <source>
        <strain evidence="2">JCM 4988</strain>
    </source>
</reference>
<dbReference type="RefSeq" id="WP_229868935.1">
    <property type="nucleotide sequence ID" value="NZ_BMWG01000003.1"/>
</dbReference>
<comment type="caution">
    <text evidence="2">The sequence shown here is derived from an EMBL/GenBank/DDBJ whole genome shotgun (WGS) entry which is preliminary data.</text>
</comment>
<accession>A0A918PVC5</accession>
<dbReference type="GO" id="GO:0004519">
    <property type="term" value="F:endonuclease activity"/>
    <property type="evidence" value="ECO:0007669"/>
    <property type="project" value="InterPro"/>
</dbReference>
<proteinExistence type="predicted"/>
<gene>
    <name evidence="2" type="ORF">GCM10010387_15730</name>
</gene>
<organism evidence="2 3">
    <name type="scientific">Streptomyces inusitatus</name>
    <dbReference type="NCBI Taxonomy" id="68221"/>
    <lineage>
        <taxon>Bacteria</taxon>
        <taxon>Bacillati</taxon>
        <taxon>Actinomycetota</taxon>
        <taxon>Actinomycetes</taxon>
        <taxon>Kitasatosporales</taxon>
        <taxon>Streptomycetaceae</taxon>
        <taxon>Streptomyces</taxon>
    </lineage>
</organism>
<feature type="domain" description="HNH nuclease" evidence="1">
    <location>
        <begin position="122"/>
        <end position="174"/>
    </location>
</feature>
<keyword evidence="3" id="KW-1185">Reference proteome</keyword>
<dbReference type="GO" id="GO:0003676">
    <property type="term" value="F:nucleic acid binding"/>
    <property type="evidence" value="ECO:0007669"/>
    <property type="project" value="InterPro"/>
</dbReference>
<dbReference type="Gene3D" id="1.10.30.50">
    <property type="match status" value="1"/>
</dbReference>
<dbReference type="SMART" id="SM00507">
    <property type="entry name" value="HNHc"/>
    <property type="match status" value="1"/>
</dbReference>
<dbReference type="CDD" id="cd00085">
    <property type="entry name" value="HNHc"/>
    <property type="match status" value="1"/>
</dbReference>